<feature type="transmembrane region" description="Helical" evidence="1">
    <location>
        <begin position="51"/>
        <end position="68"/>
    </location>
</feature>
<proteinExistence type="predicted"/>
<protein>
    <submittedName>
        <fullName evidence="2">Uncharacterized protein</fullName>
    </submittedName>
</protein>
<keyword evidence="3" id="KW-1185">Reference proteome</keyword>
<keyword evidence="1" id="KW-0472">Membrane</keyword>
<dbReference type="Proteomes" id="UP000191680">
    <property type="component" value="Unassembled WGS sequence"/>
</dbReference>
<dbReference type="EMBL" id="MTBC01000011">
    <property type="protein sequence ID" value="OQD41732.1"/>
    <property type="molecule type" value="Genomic_DNA"/>
</dbReference>
<organism evidence="2 3">
    <name type="scientific">Croceivirga radicis</name>
    <dbReference type="NCBI Taxonomy" id="1929488"/>
    <lineage>
        <taxon>Bacteria</taxon>
        <taxon>Pseudomonadati</taxon>
        <taxon>Bacteroidota</taxon>
        <taxon>Flavobacteriia</taxon>
        <taxon>Flavobacteriales</taxon>
        <taxon>Flavobacteriaceae</taxon>
        <taxon>Croceivirga</taxon>
    </lineage>
</organism>
<reference evidence="2 3" key="1">
    <citation type="submission" date="2016-12" db="EMBL/GenBank/DDBJ databases">
        <authorList>
            <person name="Song W.-J."/>
            <person name="Kurnit D.M."/>
        </authorList>
    </citation>
    <scope>NUCLEOTIDE SEQUENCE [LARGE SCALE GENOMIC DNA]</scope>
    <source>
        <strain evidence="2 3">HSG9</strain>
    </source>
</reference>
<keyword evidence="1" id="KW-1133">Transmembrane helix</keyword>
<evidence type="ECO:0000313" key="2">
    <source>
        <dbReference type="EMBL" id="OQD41732.1"/>
    </source>
</evidence>
<dbReference type="OrthoDB" id="582675at2"/>
<evidence type="ECO:0000256" key="1">
    <source>
        <dbReference type="SAM" id="Phobius"/>
    </source>
</evidence>
<feature type="transmembrane region" description="Helical" evidence="1">
    <location>
        <begin position="12"/>
        <end position="31"/>
    </location>
</feature>
<name>A0A1V6LNJ5_9FLAO</name>
<gene>
    <name evidence="2" type="ORF">BUL40_14125</name>
</gene>
<comment type="caution">
    <text evidence="2">The sequence shown here is derived from an EMBL/GenBank/DDBJ whole genome shotgun (WGS) entry which is preliminary data.</text>
</comment>
<evidence type="ECO:0000313" key="3">
    <source>
        <dbReference type="Proteomes" id="UP000191680"/>
    </source>
</evidence>
<sequence length="163" mass="18744">MAVKFKEQQQFTQWWLWVLLIGIGLRIGYGVYQQLVLETNFGNNPMSNNGLVIFAVLYALLLFFFYRLKLTVTISNTYLTIHFFPLIKRVISISEIQEAKAKKYSFVGGWGIRYWTKYGTVYNVKGNKGVALKLKNGDRYLIGSQRAKELEHQLLQLGVPIAG</sequence>
<dbReference type="RefSeq" id="WP_080319781.1">
    <property type="nucleotide sequence ID" value="NZ_MTBC01000011.1"/>
</dbReference>
<accession>A0A1V6LNJ5</accession>
<dbReference type="AlphaFoldDB" id="A0A1V6LNJ5"/>
<keyword evidence="1" id="KW-0812">Transmembrane</keyword>